<keyword evidence="1" id="KW-0732">Signal</keyword>
<comment type="caution">
    <text evidence="2">The sequence shown here is derived from an EMBL/GenBank/DDBJ whole genome shotgun (WGS) entry which is preliminary data.</text>
</comment>
<dbReference type="InterPro" id="IPR036249">
    <property type="entry name" value="Thioredoxin-like_sf"/>
</dbReference>
<reference evidence="2" key="1">
    <citation type="journal article" date="2016" name="Int. J. Syst. Evol. Microbiol.">
        <title>Pseudoxanthomonas helianthi sp. nov., isolated from roots of Jerusalem artichoke (Helianthus tuberosus).</title>
        <authorList>
            <person name="Kittiwongwattana C."/>
            <person name="Thawai C."/>
        </authorList>
    </citation>
    <scope>NUCLEOTIDE SEQUENCE</scope>
    <source>
        <strain evidence="2">110414</strain>
    </source>
</reference>
<dbReference type="PANTHER" id="PTHR36057:SF1">
    <property type="entry name" value="LIPOPROTEIN LIPID ATTACHMENT SITE-LIKE PROTEIN, PUTATIVE (DUF1223)-RELATED"/>
    <property type="match status" value="1"/>
</dbReference>
<evidence type="ECO:0000256" key="1">
    <source>
        <dbReference type="SAM" id="SignalP"/>
    </source>
</evidence>
<evidence type="ECO:0000313" key="3">
    <source>
        <dbReference type="Proteomes" id="UP000673447"/>
    </source>
</evidence>
<keyword evidence="3" id="KW-1185">Reference proteome</keyword>
<dbReference type="Proteomes" id="UP000673447">
    <property type="component" value="Unassembled WGS sequence"/>
</dbReference>
<dbReference type="SUPFAM" id="SSF52833">
    <property type="entry name" value="Thioredoxin-like"/>
    <property type="match status" value="1"/>
</dbReference>
<dbReference type="PANTHER" id="PTHR36057">
    <property type="match status" value="1"/>
</dbReference>
<feature type="chain" id="PRO_5037597901" evidence="1">
    <location>
        <begin position="23"/>
        <end position="264"/>
    </location>
</feature>
<organism evidence="2 3">
    <name type="scientific">Pseudoxanthomonas helianthi</name>
    <dbReference type="NCBI Taxonomy" id="1453541"/>
    <lineage>
        <taxon>Bacteria</taxon>
        <taxon>Pseudomonadati</taxon>
        <taxon>Pseudomonadota</taxon>
        <taxon>Gammaproteobacteria</taxon>
        <taxon>Lysobacterales</taxon>
        <taxon>Lysobacteraceae</taxon>
        <taxon>Pseudoxanthomonas</taxon>
    </lineage>
</organism>
<feature type="signal peptide" evidence="1">
    <location>
        <begin position="1"/>
        <end position="22"/>
    </location>
</feature>
<evidence type="ECO:0000313" key="2">
    <source>
        <dbReference type="EMBL" id="MBP3984689.1"/>
    </source>
</evidence>
<protein>
    <submittedName>
        <fullName evidence="2">DUF1223 domain-containing protein</fullName>
    </submittedName>
</protein>
<dbReference type="Pfam" id="PF06764">
    <property type="entry name" value="DUF1223"/>
    <property type="match status" value="1"/>
</dbReference>
<sequence>MRLTPFCSMLLLVSLAPSHAAAMEATCQAASGMTFVPLIELYTAEGCNQCPPADQWMERWKGRADATALAFHVDYWNDLGWPDRFSSAANTARQQTRVASAGKRVVYTPQVMLGAKTMLDWRKSSSVDALVERLGQDPASVSLKLAASRSGKGVDVGVQAAPVLTGTKAMAADGRLWLALYQDGLVTDRVAAGENKGKRLRHERVVRALHGPWRLGEKGISGHVSVEFPADAVDADMGLVLFAETADLGKGLQSLQLPLSSCTP</sequence>
<name>A0A941AU59_9GAMM</name>
<dbReference type="AlphaFoldDB" id="A0A941AU59"/>
<gene>
    <name evidence="2" type="ORF">J5837_09685</name>
</gene>
<accession>A0A941AU59</accession>
<dbReference type="EMBL" id="JAGKTC010000002">
    <property type="protein sequence ID" value="MBP3984689.1"/>
    <property type="molecule type" value="Genomic_DNA"/>
</dbReference>
<dbReference type="RefSeq" id="WP_210536557.1">
    <property type="nucleotide sequence ID" value="NZ_JAGKTC010000002.1"/>
</dbReference>
<dbReference type="InterPro" id="IPR010634">
    <property type="entry name" value="DUF1223"/>
</dbReference>
<reference evidence="2" key="2">
    <citation type="submission" date="2021-03" db="EMBL/GenBank/DDBJ databases">
        <authorList>
            <person name="Cao W."/>
        </authorList>
    </citation>
    <scope>NUCLEOTIDE SEQUENCE</scope>
    <source>
        <strain evidence="2">110414</strain>
    </source>
</reference>
<proteinExistence type="predicted"/>